<evidence type="ECO:0000256" key="4">
    <source>
        <dbReference type="ARBA" id="ARBA00022475"/>
    </source>
</evidence>
<keyword evidence="8" id="KW-1133">Transmembrane helix</keyword>
<organism evidence="14 15">
    <name type="scientific">Candidatus Promineifilum breve</name>
    <dbReference type="NCBI Taxonomy" id="1806508"/>
    <lineage>
        <taxon>Bacteria</taxon>
        <taxon>Bacillati</taxon>
        <taxon>Chloroflexota</taxon>
        <taxon>Ardenticatenia</taxon>
        <taxon>Candidatus Promineifilales</taxon>
        <taxon>Candidatus Promineifilaceae</taxon>
        <taxon>Candidatus Promineifilum</taxon>
    </lineage>
</organism>
<dbReference type="Gene3D" id="3.30.1390.30">
    <property type="entry name" value="Penicillin-binding protein 2a, domain 3"/>
    <property type="match status" value="1"/>
</dbReference>
<evidence type="ECO:0000313" key="15">
    <source>
        <dbReference type="Proteomes" id="UP000215027"/>
    </source>
</evidence>
<keyword evidence="9" id="KW-0472">Membrane</keyword>
<dbReference type="InterPro" id="IPR012338">
    <property type="entry name" value="Beta-lactam/transpept-like"/>
</dbReference>
<dbReference type="InterPro" id="IPR036138">
    <property type="entry name" value="PBP_dimer_sf"/>
</dbReference>
<dbReference type="PANTHER" id="PTHR30627:SF2">
    <property type="entry name" value="PEPTIDOGLYCAN D,D-TRANSPEPTIDASE MRDA"/>
    <property type="match status" value="1"/>
</dbReference>
<evidence type="ECO:0000256" key="6">
    <source>
        <dbReference type="ARBA" id="ARBA00022960"/>
    </source>
</evidence>
<evidence type="ECO:0000256" key="2">
    <source>
        <dbReference type="ARBA" id="ARBA00004236"/>
    </source>
</evidence>
<dbReference type="PANTHER" id="PTHR30627">
    <property type="entry name" value="PEPTIDOGLYCAN D,D-TRANSPEPTIDASE"/>
    <property type="match status" value="1"/>
</dbReference>
<evidence type="ECO:0000256" key="7">
    <source>
        <dbReference type="ARBA" id="ARBA00022984"/>
    </source>
</evidence>
<dbReference type="EMBL" id="LN890655">
    <property type="protein sequence ID" value="CUS03720.2"/>
    <property type="molecule type" value="Genomic_DNA"/>
</dbReference>
<feature type="domain" description="Penicillin-binding protein dimerisation" evidence="13">
    <location>
        <begin position="176"/>
        <end position="343"/>
    </location>
</feature>
<evidence type="ECO:0000259" key="13">
    <source>
        <dbReference type="Pfam" id="PF03717"/>
    </source>
</evidence>
<dbReference type="Proteomes" id="UP000215027">
    <property type="component" value="Chromosome I"/>
</dbReference>
<evidence type="ECO:0000256" key="9">
    <source>
        <dbReference type="ARBA" id="ARBA00023136"/>
    </source>
</evidence>
<dbReference type="GO" id="GO:0009252">
    <property type="term" value="P:peptidoglycan biosynthetic process"/>
    <property type="evidence" value="ECO:0007669"/>
    <property type="project" value="UniProtKB-KW"/>
</dbReference>
<dbReference type="Gene3D" id="3.10.450.100">
    <property type="entry name" value="NTF2-like, domain 1"/>
    <property type="match status" value="1"/>
</dbReference>
<comment type="similarity">
    <text evidence="3">Belongs to the transpeptidase family.</text>
</comment>
<dbReference type="PROSITE" id="PS51257">
    <property type="entry name" value="PROKAR_LIPOPROTEIN"/>
    <property type="match status" value="1"/>
</dbReference>
<protein>
    <submittedName>
        <fullName evidence="14">Penicillin-binding protein</fullName>
    </submittedName>
</protein>
<evidence type="ECO:0000256" key="8">
    <source>
        <dbReference type="ARBA" id="ARBA00022989"/>
    </source>
</evidence>
<name>A0A160T4Y9_9CHLR</name>
<dbReference type="Pfam" id="PF00905">
    <property type="entry name" value="Transpeptidase"/>
    <property type="match status" value="1"/>
</dbReference>
<dbReference type="OrthoDB" id="9770103at2"/>
<dbReference type="Gene3D" id="3.90.1310.10">
    <property type="entry name" value="Penicillin-binding protein 2a (Domain 2)"/>
    <property type="match status" value="1"/>
</dbReference>
<feature type="chain" id="PRO_5008240591" evidence="11">
    <location>
        <begin position="21"/>
        <end position="739"/>
    </location>
</feature>
<keyword evidence="11" id="KW-0732">Signal</keyword>
<dbReference type="AlphaFoldDB" id="A0A160T4Y9"/>
<feature type="domain" description="Penicillin-binding protein transpeptidase" evidence="12">
    <location>
        <begin position="384"/>
        <end position="724"/>
    </location>
</feature>
<dbReference type="InterPro" id="IPR050515">
    <property type="entry name" value="Beta-lactam/transpept"/>
</dbReference>
<sequence>MKSKLGLLLLILLLTLGATACGATAALRDSRVDAPPTAAPTANPTEAPIDEDPAGYARAFYRAREAGDYLGMYSLLTPSSQGLVDSASFIQRYEETMHTAAISAVGAQFLAALREGDTAEFGVRVTLTSDIVGDLVRDHTARLGYEGGRWGIVWDEGLILPELAGGNRLTLESRIPSRGNIYDRDGKAVAYQGSAYELGVVPGQIEDEPGLLAALSEALGLPPEEIAEKYATALPDWYVPVGVVAEEELQQYALALEPYLDHGLATPKRRPMRLYSDTDSAAHVIGYMGSIPPDQVADYQARGYSGDEMVGIAGLEAWGEEYLNGERGGILSVVDPAGQVIEVLADREPQPARSVYTTLDLAFQAAVEQALADAIATHPAANYGAVAVLDPNSGAVRALATYPTYDPQAFDPLRADSAAAVGALLNDPNQPLLNRATQGAYPAGSTFKLVTFAAALNSGVYDADSRYSSTGSWNRLGDEFIKYDWLTGGHGTVSLRTALTVSCNSCFYDVGYTIDGIDNTLLPRIATAFGLGQPTGIQGIAESAGLIPDPEWKINNIGEGWATGDAVNMAIGQGYVQVTPLQMANIAAAIANGGTLYRPTLVDRLGAAGDAPEEAPPPVVNGTLPLSAEQIATVRESLWNVTHAANGTATHRFGGLLVPVAGKTGTAEAPPGLPHAWFVGYAPAEPFTAPDGRMVEAPELAIAVVLENAGEGSEVAAPLFRRVVELYYGIEVTPFPWGG</sequence>
<dbReference type="SUPFAM" id="SSF56519">
    <property type="entry name" value="Penicillin binding protein dimerisation domain"/>
    <property type="match status" value="1"/>
</dbReference>
<dbReference type="InterPro" id="IPR001460">
    <property type="entry name" value="PCN-bd_Tpept"/>
</dbReference>
<dbReference type="SUPFAM" id="SSF56601">
    <property type="entry name" value="beta-lactamase/transpeptidase-like"/>
    <property type="match status" value="1"/>
</dbReference>
<dbReference type="Pfam" id="PF03717">
    <property type="entry name" value="PBP_dimer"/>
    <property type="match status" value="1"/>
</dbReference>
<accession>A0A160T4Y9</accession>
<evidence type="ECO:0000256" key="3">
    <source>
        <dbReference type="ARBA" id="ARBA00007171"/>
    </source>
</evidence>
<gene>
    <name evidence="14" type="ORF">CFX0092_A1842</name>
</gene>
<keyword evidence="10" id="KW-0961">Cell wall biogenesis/degradation</keyword>
<evidence type="ECO:0000256" key="1">
    <source>
        <dbReference type="ARBA" id="ARBA00004167"/>
    </source>
</evidence>
<dbReference type="GO" id="GO:0071555">
    <property type="term" value="P:cell wall organization"/>
    <property type="evidence" value="ECO:0007669"/>
    <property type="project" value="UniProtKB-KW"/>
</dbReference>
<dbReference type="GO" id="GO:0071972">
    <property type="term" value="F:peptidoglycan L,D-transpeptidase activity"/>
    <property type="evidence" value="ECO:0007669"/>
    <property type="project" value="TreeGrafter"/>
</dbReference>
<keyword evidence="7" id="KW-0573">Peptidoglycan synthesis</keyword>
<feature type="signal peptide" evidence="11">
    <location>
        <begin position="1"/>
        <end position="20"/>
    </location>
</feature>
<reference evidence="14" key="1">
    <citation type="submission" date="2016-01" db="EMBL/GenBank/DDBJ databases">
        <authorList>
            <person name="Mcilroy J.S."/>
            <person name="Karst M S."/>
            <person name="Albertsen M."/>
        </authorList>
    </citation>
    <scope>NUCLEOTIDE SEQUENCE</scope>
    <source>
        <strain evidence="14">Cfx-K</strain>
    </source>
</reference>
<evidence type="ECO:0000256" key="11">
    <source>
        <dbReference type="SAM" id="SignalP"/>
    </source>
</evidence>
<dbReference type="GO" id="GO:0005886">
    <property type="term" value="C:plasma membrane"/>
    <property type="evidence" value="ECO:0007669"/>
    <property type="project" value="UniProtKB-SubCell"/>
</dbReference>
<dbReference type="Gene3D" id="3.40.710.10">
    <property type="entry name" value="DD-peptidase/beta-lactamase superfamily"/>
    <property type="match status" value="1"/>
</dbReference>
<evidence type="ECO:0000256" key="10">
    <source>
        <dbReference type="ARBA" id="ARBA00023316"/>
    </source>
</evidence>
<keyword evidence="15" id="KW-1185">Reference proteome</keyword>
<dbReference type="InterPro" id="IPR032710">
    <property type="entry name" value="NTF2-like_dom_sf"/>
</dbReference>
<keyword evidence="4" id="KW-1003">Cell membrane</keyword>
<dbReference type="KEGG" id="pbf:CFX0092_A1842"/>
<dbReference type="SUPFAM" id="SSF54427">
    <property type="entry name" value="NTF2-like"/>
    <property type="match status" value="1"/>
</dbReference>
<evidence type="ECO:0000256" key="5">
    <source>
        <dbReference type="ARBA" id="ARBA00022692"/>
    </source>
</evidence>
<keyword evidence="6" id="KW-0133">Cell shape</keyword>
<evidence type="ECO:0000313" key="14">
    <source>
        <dbReference type="EMBL" id="CUS03720.2"/>
    </source>
</evidence>
<dbReference type="GO" id="GO:0008360">
    <property type="term" value="P:regulation of cell shape"/>
    <property type="evidence" value="ECO:0007669"/>
    <property type="project" value="UniProtKB-KW"/>
</dbReference>
<evidence type="ECO:0000259" key="12">
    <source>
        <dbReference type="Pfam" id="PF00905"/>
    </source>
</evidence>
<keyword evidence="5" id="KW-0812">Transmembrane</keyword>
<proteinExistence type="inferred from homology"/>
<comment type="subcellular location">
    <subcellularLocation>
        <location evidence="2">Cell membrane</location>
    </subcellularLocation>
    <subcellularLocation>
        <location evidence="1">Membrane</location>
        <topology evidence="1">Single-pass membrane protein</topology>
    </subcellularLocation>
</comment>
<dbReference type="InterPro" id="IPR005311">
    <property type="entry name" value="PBP_dimer"/>
</dbReference>
<dbReference type="RefSeq" id="WP_095043169.1">
    <property type="nucleotide sequence ID" value="NZ_LN890655.1"/>
</dbReference>
<dbReference type="GO" id="GO:0008658">
    <property type="term" value="F:penicillin binding"/>
    <property type="evidence" value="ECO:0007669"/>
    <property type="project" value="InterPro"/>
</dbReference>